<protein>
    <submittedName>
        <fullName evidence="2">Uncharacterized protein</fullName>
    </submittedName>
</protein>
<name>A0AC35FA36_9BILA</name>
<dbReference type="WBParaSite" id="PS1159_v2.g15312.t1">
    <property type="protein sequence ID" value="PS1159_v2.g15312.t1"/>
    <property type="gene ID" value="PS1159_v2.g15312"/>
</dbReference>
<accession>A0AC35FA36</accession>
<reference evidence="2" key="1">
    <citation type="submission" date="2022-11" db="UniProtKB">
        <authorList>
            <consortium name="WormBaseParasite"/>
        </authorList>
    </citation>
    <scope>IDENTIFICATION</scope>
</reference>
<sequence>MYFDGSAAAEGFDIISHTLNHLLNLKSFKLPWNPALTTFNELTSIKRDNKLQRADIYFFDSDFDKKIERIHFQTNGT</sequence>
<evidence type="ECO:0000313" key="1">
    <source>
        <dbReference type="Proteomes" id="UP000887580"/>
    </source>
</evidence>
<evidence type="ECO:0000313" key="2">
    <source>
        <dbReference type="WBParaSite" id="PS1159_v2.g15312.t1"/>
    </source>
</evidence>
<dbReference type="Proteomes" id="UP000887580">
    <property type="component" value="Unplaced"/>
</dbReference>
<organism evidence="1 2">
    <name type="scientific">Panagrolaimus sp. PS1159</name>
    <dbReference type="NCBI Taxonomy" id="55785"/>
    <lineage>
        <taxon>Eukaryota</taxon>
        <taxon>Metazoa</taxon>
        <taxon>Ecdysozoa</taxon>
        <taxon>Nematoda</taxon>
        <taxon>Chromadorea</taxon>
        <taxon>Rhabditida</taxon>
        <taxon>Tylenchina</taxon>
        <taxon>Panagrolaimomorpha</taxon>
        <taxon>Panagrolaimoidea</taxon>
        <taxon>Panagrolaimidae</taxon>
        <taxon>Panagrolaimus</taxon>
    </lineage>
</organism>
<proteinExistence type="predicted"/>